<accession>A0A6N4TGD7</accession>
<gene>
    <name evidence="7" type="ORF">Aargi30884_07220</name>
</gene>
<reference evidence="8" key="1">
    <citation type="submission" date="2019-05" db="EMBL/GenBank/DDBJ databases">
        <title>Complete genome sequencing of Absiella argi strain JCM 30884.</title>
        <authorList>
            <person name="Sakamoto M."/>
            <person name="Murakami T."/>
            <person name="Mori H."/>
        </authorList>
    </citation>
    <scope>NUCLEOTIDE SEQUENCE [LARGE SCALE GENOMIC DNA]</scope>
    <source>
        <strain evidence="8">JCM 30884</strain>
    </source>
</reference>
<comment type="subcellular location">
    <subcellularLocation>
        <location evidence="1">Cell membrane</location>
        <topology evidence="1">Multi-pass membrane protein</topology>
    </subcellularLocation>
</comment>
<evidence type="ECO:0000313" key="7">
    <source>
        <dbReference type="EMBL" id="BBK21819.1"/>
    </source>
</evidence>
<feature type="transmembrane region" description="Helical" evidence="6">
    <location>
        <begin position="12"/>
        <end position="30"/>
    </location>
</feature>
<feature type="transmembrane region" description="Helical" evidence="6">
    <location>
        <begin position="286"/>
        <end position="312"/>
    </location>
</feature>
<feature type="transmembrane region" description="Helical" evidence="6">
    <location>
        <begin position="333"/>
        <end position="351"/>
    </location>
</feature>
<keyword evidence="4 6" id="KW-1133">Transmembrane helix</keyword>
<evidence type="ECO:0000256" key="4">
    <source>
        <dbReference type="ARBA" id="ARBA00022989"/>
    </source>
</evidence>
<dbReference type="InterPro" id="IPR001851">
    <property type="entry name" value="ABC_transp_permease"/>
</dbReference>
<keyword evidence="3 6" id="KW-0812">Transmembrane</keyword>
<feature type="transmembrane region" description="Helical" evidence="6">
    <location>
        <begin position="246"/>
        <end position="266"/>
    </location>
</feature>
<feature type="transmembrane region" description="Helical" evidence="6">
    <location>
        <begin position="114"/>
        <end position="133"/>
    </location>
</feature>
<dbReference type="PANTHER" id="PTHR47089:SF1">
    <property type="entry name" value="GUANOSINE ABC TRANSPORTER PERMEASE PROTEIN NUPP"/>
    <property type="match status" value="1"/>
</dbReference>
<dbReference type="GO" id="GO:0022857">
    <property type="term" value="F:transmembrane transporter activity"/>
    <property type="evidence" value="ECO:0007669"/>
    <property type="project" value="InterPro"/>
</dbReference>
<dbReference type="GO" id="GO:0005886">
    <property type="term" value="C:plasma membrane"/>
    <property type="evidence" value="ECO:0007669"/>
    <property type="project" value="UniProtKB-SubCell"/>
</dbReference>
<keyword evidence="5 6" id="KW-0472">Membrane</keyword>
<organism evidence="7 8">
    <name type="scientific">Amedibacterium intestinale</name>
    <dbReference type="NCBI Taxonomy" id="2583452"/>
    <lineage>
        <taxon>Bacteria</taxon>
        <taxon>Bacillati</taxon>
        <taxon>Bacillota</taxon>
        <taxon>Erysipelotrichia</taxon>
        <taxon>Erysipelotrichales</taxon>
        <taxon>Erysipelotrichaceae</taxon>
        <taxon>Amedibacterium</taxon>
    </lineage>
</organism>
<dbReference type="Proteomes" id="UP000464754">
    <property type="component" value="Chromosome"/>
</dbReference>
<dbReference type="KEGG" id="aarg:Aargi30884_07220"/>
<feature type="transmembrane region" description="Helical" evidence="6">
    <location>
        <begin position="145"/>
        <end position="164"/>
    </location>
</feature>
<name>A0A6N4TGD7_9FIRM</name>
<feature type="transmembrane region" description="Helical" evidence="6">
    <location>
        <begin position="59"/>
        <end position="81"/>
    </location>
</feature>
<keyword evidence="2" id="KW-1003">Cell membrane</keyword>
<dbReference type="RefSeq" id="WP_118276892.1">
    <property type="nucleotide sequence ID" value="NZ_AP019695.1"/>
</dbReference>
<evidence type="ECO:0000256" key="2">
    <source>
        <dbReference type="ARBA" id="ARBA00022475"/>
    </source>
</evidence>
<feature type="transmembrane region" description="Helical" evidence="6">
    <location>
        <begin position="88"/>
        <end position="108"/>
    </location>
</feature>
<feature type="transmembrane region" description="Helical" evidence="6">
    <location>
        <begin position="198"/>
        <end position="216"/>
    </location>
</feature>
<evidence type="ECO:0000256" key="1">
    <source>
        <dbReference type="ARBA" id="ARBA00004651"/>
    </source>
</evidence>
<keyword evidence="8" id="KW-1185">Reference proteome</keyword>
<proteinExistence type="predicted"/>
<evidence type="ECO:0000256" key="3">
    <source>
        <dbReference type="ARBA" id="ARBA00022692"/>
    </source>
</evidence>
<dbReference type="CDD" id="cd06580">
    <property type="entry name" value="TM_PBP1_transp_TpRbsC_like"/>
    <property type="match status" value="1"/>
</dbReference>
<protein>
    <submittedName>
        <fullName evidence="7">ABC transporter permease</fullName>
    </submittedName>
</protein>
<evidence type="ECO:0000256" key="5">
    <source>
        <dbReference type="ARBA" id="ARBA00023136"/>
    </source>
</evidence>
<evidence type="ECO:0000313" key="8">
    <source>
        <dbReference type="Proteomes" id="UP000464754"/>
    </source>
</evidence>
<dbReference type="Pfam" id="PF02653">
    <property type="entry name" value="BPD_transp_2"/>
    <property type="match status" value="1"/>
</dbReference>
<dbReference type="AlphaFoldDB" id="A0A6N4TGD7"/>
<evidence type="ECO:0000256" key="6">
    <source>
        <dbReference type="SAM" id="Phobius"/>
    </source>
</evidence>
<dbReference type="EMBL" id="AP019695">
    <property type="protein sequence ID" value="BBK21819.1"/>
    <property type="molecule type" value="Genomic_DNA"/>
</dbReference>
<dbReference type="PANTHER" id="PTHR47089">
    <property type="entry name" value="ABC TRANSPORTER, PERMEASE PROTEIN"/>
    <property type="match status" value="1"/>
</dbReference>
<sequence length="368" mass="39637">MNNKKETLKISLIAIFLGILLGVVILLVSGKNPFLLFNSFLRGIIGVDLIKGNGVNLRYFGEFIVTSMPIVLTGLSVGFAYRTGLFNIGAEGQLMVGAMTSIVVAILVPMPAGIHAIVCVLSGTLAGALWGFIPGFFKSKWNVHEVVICIMMNYIGLYFSNWAIRSLPGSTESKSEIINSTASLSSSFLADVTNHSRLNWGIIFVILAVVAYWFILEKTSFGYNLRATGFNKEGARYAGMKVNRNIIYSMMIAGALAGLAGAIVSLGTFNMGRVLTTFENYGFDGIAVALTGACNAIGIVLSGLLFGLLKVIQPMLQINGVPKEIGEIISSSIVLFVAMQYGIKMFIGWIAKKKVEKNDKTTIKEGGQ</sequence>